<reference evidence="1 2" key="1">
    <citation type="submission" date="2020-12" db="EMBL/GenBank/DDBJ databases">
        <title>Pseudomonas schmalbachii sp. nov. isolated from millipede gut.</title>
        <authorList>
            <person name="Shelomi M."/>
        </authorList>
    </citation>
    <scope>NUCLEOTIDE SEQUENCE [LARGE SCALE GENOMIC DNA]</scope>
    <source>
        <strain evidence="1 2">Milli4</strain>
    </source>
</reference>
<sequence>MAVGRKTGGRLKGTPNKATKEVKDALAEAFEKLGGVSALVRWGKEEPGEFYKLWARMLPHEIRHGVPQEDSLSVLLRQISGATLKPAILNKGRTVGTGSRCSE</sequence>
<protein>
    <submittedName>
        <fullName evidence="1">Uncharacterized protein</fullName>
    </submittedName>
</protein>
<dbReference type="Proteomes" id="UP000669060">
    <property type="component" value="Unassembled WGS sequence"/>
</dbReference>
<organism evidence="1 2">
    <name type="scientific">Pseudomonas schmalbachii</name>
    <dbReference type="NCBI Taxonomy" id="2816993"/>
    <lineage>
        <taxon>Bacteria</taxon>
        <taxon>Pseudomonadati</taxon>
        <taxon>Pseudomonadota</taxon>
        <taxon>Gammaproteobacteria</taxon>
        <taxon>Pseudomonadales</taxon>
        <taxon>Pseudomonadaceae</taxon>
        <taxon>Pseudomonas</taxon>
    </lineage>
</organism>
<comment type="caution">
    <text evidence="1">The sequence shown here is derived from an EMBL/GenBank/DDBJ whole genome shotgun (WGS) entry which is preliminary data.</text>
</comment>
<name>A0ABS3TKD8_9PSED</name>
<evidence type="ECO:0000313" key="1">
    <source>
        <dbReference type="EMBL" id="MBO3274098.1"/>
    </source>
</evidence>
<dbReference type="EMBL" id="JAELYA010000001">
    <property type="protein sequence ID" value="MBO3274098.1"/>
    <property type="molecule type" value="Genomic_DNA"/>
</dbReference>
<proteinExistence type="predicted"/>
<gene>
    <name evidence="1" type="ORF">JFY56_02535</name>
</gene>
<dbReference type="RefSeq" id="WP_208311899.1">
    <property type="nucleotide sequence ID" value="NZ_JAELYA010000001.1"/>
</dbReference>
<evidence type="ECO:0000313" key="2">
    <source>
        <dbReference type="Proteomes" id="UP000669060"/>
    </source>
</evidence>
<accession>A0ABS3TKD8</accession>
<keyword evidence="2" id="KW-1185">Reference proteome</keyword>